<dbReference type="Pfam" id="PF16472">
    <property type="entry name" value="DUF5050"/>
    <property type="match status" value="1"/>
</dbReference>
<dbReference type="InterPro" id="IPR000601">
    <property type="entry name" value="PKD_dom"/>
</dbReference>
<dbReference type="PANTHER" id="PTHR46513">
    <property type="entry name" value="VITELLOGENIN RECEPTOR-LIKE PROTEIN-RELATED-RELATED"/>
    <property type="match status" value="1"/>
</dbReference>
<protein>
    <submittedName>
        <fullName evidence="2">PKD domain-containing protein</fullName>
    </submittedName>
</protein>
<dbReference type="SUPFAM" id="SSF49299">
    <property type="entry name" value="PKD domain"/>
    <property type="match status" value="1"/>
</dbReference>
<dbReference type="InterPro" id="IPR011042">
    <property type="entry name" value="6-blade_b-propeller_TolB-like"/>
</dbReference>
<dbReference type="Gene3D" id="2.120.10.30">
    <property type="entry name" value="TolB, C-terminal domain"/>
    <property type="match status" value="2"/>
</dbReference>
<dbReference type="Proteomes" id="UP000486602">
    <property type="component" value="Unassembled WGS sequence"/>
</dbReference>
<dbReference type="SUPFAM" id="SSF75011">
    <property type="entry name" value="3-carboxy-cis,cis-mucoante lactonizing enzyme"/>
    <property type="match status" value="1"/>
</dbReference>
<name>A0A7K3WNH1_9FLAO</name>
<feature type="domain" description="PKD" evidence="1">
    <location>
        <begin position="34"/>
        <end position="104"/>
    </location>
</feature>
<evidence type="ECO:0000313" key="3">
    <source>
        <dbReference type="Proteomes" id="UP000486602"/>
    </source>
</evidence>
<dbReference type="InterPro" id="IPR022409">
    <property type="entry name" value="PKD/Chitinase_dom"/>
</dbReference>
<dbReference type="EMBL" id="JAAGVY010000009">
    <property type="protein sequence ID" value="NEN23203.1"/>
    <property type="molecule type" value="Genomic_DNA"/>
</dbReference>
<evidence type="ECO:0000259" key="1">
    <source>
        <dbReference type="PROSITE" id="PS50093"/>
    </source>
</evidence>
<dbReference type="Pfam" id="PF18911">
    <property type="entry name" value="PKD_4"/>
    <property type="match status" value="1"/>
</dbReference>
<dbReference type="RefSeq" id="WP_163284191.1">
    <property type="nucleotide sequence ID" value="NZ_JAAGVY010000009.1"/>
</dbReference>
<reference evidence="2 3" key="1">
    <citation type="submission" date="2020-02" db="EMBL/GenBank/DDBJ databases">
        <title>Out from the shadows clarifying the taxonomy of the family Cryomorphaceae and related taxa by utilizing the GTDB taxonomic framework.</title>
        <authorList>
            <person name="Bowman J.P."/>
        </authorList>
    </citation>
    <scope>NUCLEOTIDE SEQUENCE [LARGE SCALE GENOMIC DNA]</scope>
    <source>
        <strain evidence="2 3">QSSC 1-22</strain>
    </source>
</reference>
<organism evidence="2 3">
    <name type="scientific">Cryomorpha ignava</name>
    <dbReference type="NCBI Taxonomy" id="101383"/>
    <lineage>
        <taxon>Bacteria</taxon>
        <taxon>Pseudomonadati</taxon>
        <taxon>Bacteroidota</taxon>
        <taxon>Flavobacteriia</taxon>
        <taxon>Flavobacteriales</taxon>
        <taxon>Cryomorphaceae</taxon>
        <taxon>Cryomorpha</taxon>
    </lineage>
</organism>
<accession>A0A7K3WNH1</accession>
<dbReference type="Gene3D" id="2.60.40.10">
    <property type="entry name" value="Immunoglobulins"/>
    <property type="match status" value="1"/>
</dbReference>
<dbReference type="CDD" id="cd00146">
    <property type="entry name" value="PKD"/>
    <property type="match status" value="1"/>
</dbReference>
<dbReference type="AlphaFoldDB" id="A0A7K3WNH1"/>
<evidence type="ECO:0000313" key="2">
    <source>
        <dbReference type="EMBL" id="NEN23203.1"/>
    </source>
</evidence>
<sequence>MRNIKYVFILFIAALSLNGCKEDDDFPVPPASTVPKFSYTIDNDGFAPATAVFTNESIVPENAGSATFTWNFGDGNSSVEENPTHVYEEPGAYTVNLVAVTSSSLEIKQVSKTIVVKDPNETGTRVYFTDGGAVYAALASEQIETPIFTPLAGVSMQSSYGMTVDTVSNKLYISDYGANAIYRSDLDGGNFVIFRSGVDSPNAMRIDYQENEIYWDTGNGIQKASLDVEDQSQREDFVTGQPNDPDGVAIDLTNRTLYWVNYNGGLWRKNLDGTGETELNPAVEGGSIIVVNDRIYYDEYVDTGDIRLKSANLDGGDVTTLATNISRVVYGLAYEAASNKIYWGDRNPGTIMRANLDGSEAEAWYIQPDSSPRGISFGKEI</sequence>
<dbReference type="PROSITE" id="PS50093">
    <property type="entry name" value="PKD"/>
    <property type="match status" value="1"/>
</dbReference>
<dbReference type="InterPro" id="IPR050778">
    <property type="entry name" value="Cueball_EGF_LRP_Nidogen"/>
</dbReference>
<gene>
    <name evidence="2" type="ORF">G3O08_06785</name>
</gene>
<dbReference type="InterPro" id="IPR032485">
    <property type="entry name" value="LRP1-like_beta_prop"/>
</dbReference>
<comment type="caution">
    <text evidence="2">The sequence shown here is derived from an EMBL/GenBank/DDBJ whole genome shotgun (WGS) entry which is preliminary data.</text>
</comment>
<keyword evidence="3" id="KW-1185">Reference proteome</keyword>
<dbReference type="SMART" id="SM00089">
    <property type="entry name" value="PKD"/>
    <property type="match status" value="1"/>
</dbReference>
<dbReference type="InterPro" id="IPR000033">
    <property type="entry name" value="LDLR_classB_rpt"/>
</dbReference>
<dbReference type="InterPro" id="IPR035986">
    <property type="entry name" value="PKD_dom_sf"/>
</dbReference>
<proteinExistence type="predicted"/>
<dbReference type="SMART" id="SM00135">
    <property type="entry name" value="LY"/>
    <property type="match status" value="4"/>
</dbReference>
<dbReference type="InterPro" id="IPR013783">
    <property type="entry name" value="Ig-like_fold"/>
</dbReference>